<dbReference type="InterPro" id="IPR008928">
    <property type="entry name" value="6-hairpin_glycosidase_sf"/>
</dbReference>
<dbReference type="CDD" id="cd02955">
    <property type="entry name" value="SSP411"/>
    <property type="match status" value="1"/>
</dbReference>
<dbReference type="SUPFAM" id="SSF52833">
    <property type="entry name" value="Thioredoxin-like"/>
    <property type="match status" value="1"/>
</dbReference>
<reference evidence="2" key="1">
    <citation type="submission" date="2022-01" db="EMBL/GenBank/DDBJ databases">
        <authorList>
            <person name="King R."/>
        </authorList>
    </citation>
    <scope>NUCLEOTIDE SEQUENCE</scope>
</reference>
<protein>
    <recommendedName>
        <fullName evidence="1">Spermatogenesis-associated protein 20-like TRX domain-containing protein</fullName>
    </recommendedName>
</protein>
<keyword evidence="3" id="KW-1185">Reference proteome</keyword>
<dbReference type="PANTHER" id="PTHR42899:SF1">
    <property type="entry name" value="SPERMATOGENESIS-ASSOCIATED PROTEIN 20"/>
    <property type="match status" value="1"/>
</dbReference>
<dbReference type="InterPro" id="IPR024705">
    <property type="entry name" value="Ssp411"/>
</dbReference>
<gene>
    <name evidence="2" type="ORF">NEZAVI_LOCUS7759</name>
</gene>
<accession>A0A9P0HA18</accession>
<feature type="domain" description="Spermatogenesis-associated protein 20-like TRX" evidence="1">
    <location>
        <begin position="77"/>
        <end position="237"/>
    </location>
</feature>
<evidence type="ECO:0000313" key="2">
    <source>
        <dbReference type="EMBL" id="CAH1398031.1"/>
    </source>
</evidence>
<dbReference type="OrthoDB" id="1923667at2759"/>
<dbReference type="InterPro" id="IPR004879">
    <property type="entry name" value="Ssp411-like_TRX"/>
</dbReference>
<dbReference type="InterPro" id="IPR036249">
    <property type="entry name" value="Thioredoxin-like_sf"/>
</dbReference>
<dbReference type="AlphaFoldDB" id="A0A9P0HA18"/>
<dbReference type="Proteomes" id="UP001152798">
    <property type="component" value="Chromosome 4"/>
</dbReference>
<evidence type="ECO:0000259" key="1">
    <source>
        <dbReference type="Pfam" id="PF03190"/>
    </source>
</evidence>
<dbReference type="Pfam" id="PF03190">
    <property type="entry name" value="Thioredox_DsbH"/>
    <property type="match status" value="1"/>
</dbReference>
<dbReference type="PANTHER" id="PTHR42899">
    <property type="entry name" value="SPERMATOGENESIS-ASSOCIATED PROTEIN 20"/>
    <property type="match status" value="1"/>
</dbReference>
<dbReference type="SUPFAM" id="SSF48208">
    <property type="entry name" value="Six-hairpin glycosidases"/>
    <property type="match status" value="1"/>
</dbReference>
<organism evidence="2 3">
    <name type="scientific">Nezara viridula</name>
    <name type="common">Southern green stink bug</name>
    <name type="synonym">Cimex viridulus</name>
    <dbReference type="NCBI Taxonomy" id="85310"/>
    <lineage>
        <taxon>Eukaryota</taxon>
        <taxon>Metazoa</taxon>
        <taxon>Ecdysozoa</taxon>
        <taxon>Arthropoda</taxon>
        <taxon>Hexapoda</taxon>
        <taxon>Insecta</taxon>
        <taxon>Pterygota</taxon>
        <taxon>Neoptera</taxon>
        <taxon>Paraneoptera</taxon>
        <taxon>Hemiptera</taxon>
        <taxon>Heteroptera</taxon>
        <taxon>Panheteroptera</taxon>
        <taxon>Pentatomomorpha</taxon>
        <taxon>Pentatomoidea</taxon>
        <taxon>Pentatomidae</taxon>
        <taxon>Pentatominae</taxon>
        <taxon>Nezara</taxon>
    </lineage>
</organism>
<evidence type="ECO:0000313" key="3">
    <source>
        <dbReference type="Proteomes" id="UP001152798"/>
    </source>
</evidence>
<dbReference type="GO" id="GO:0005975">
    <property type="term" value="P:carbohydrate metabolic process"/>
    <property type="evidence" value="ECO:0007669"/>
    <property type="project" value="InterPro"/>
</dbReference>
<sequence length="801" mass="90176">MFFGRVYANCKAFSALRYPYVHLASKFVICRNFHHPVGLYFKHICPQRPLSTAVRLLGKEMATEKALTEGEPKQSRNRLGKEKSPYLLQHATNPVDWYPWGEEAFAKAREEDKIIFLSVGYSTCHWCHVMERESFENDNVASIMNEYFINVKVDREERPDVDKIYMTFVQATSGSGGWPMSVFLTPDLKPVAGGTYFPPKDSYGRPGFKTVLLNMAKQWAEQRAKVSATGKRITELLEQTTAFDVGLAGSLIGGEVPEKETWDLCMNQLSNSYEPLFGGFSMAPKFPQPANFTFLFHLIARDPKSESGEKAKQMALHTLDKMAKGGIHDHVAQGFARYSTDSKWHVPHFEKMLYDQAQLAIIYSNAYLLTKDDKYANVVRDILTYVSRDLSHSEGGFYSAEDADSYPTHDSSEKKEGAFCVWTHDEINGLLSIPLQTKPELNLSSVFCHYYSVEPRGNVSPENDPHGELKGQNVLAVFHSERDTCDKFDLSLPDLRKELAIGRKILFEQRQKRPKPHLDDKIITSWNGLMISGYAKAASALNDEGYKQRAIDAANFVKKYLYTDKKRLLRSCYTENNKIAQIKEPIEGFLDDYACLIKGLIDLYECTFNPEWLLWASVLQTSQDELFWDHGLAGYFSTSNSDGHNLFRLKEDQDGAEPSGNSVAAGNLLRLGCILDCPEMKEKASKLLSSFTSRLTRIPVALPEMVSALMLYHDSPTLVVVTGDMSKSETVELVRVAQSNLIPGIVLVTTGSNPDNFVITRNESVRKMKKLGEREAAYVCRGRTCSLPVTSPADLAALLRI</sequence>
<dbReference type="PIRSF" id="PIRSF006402">
    <property type="entry name" value="UCP006402_thioredoxin"/>
    <property type="match status" value="1"/>
</dbReference>
<name>A0A9P0HA18_NEZVI</name>
<dbReference type="EMBL" id="OV725080">
    <property type="protein sequence ID" value="CAH1398031.1"/>
    <property type="molecule type" value="Genomic_DNA"/>
</dbReference>
<dbReference type="Gene3D" id="3.40.30.10">
    <property type="entry name" value="Glutaredoxin"/>
    <property type="match status" value="1"/>
</dbReference>
<proteinExistence type="predicted"/>